<dbReference type="PATRIC" id="fig|263475.3.peg.86"/>
<evidence type="ECO:0000313" key="2">
    <source>
        <dbReference type="Proteomes" id="UP000036867"/>
    </source>
</evidence>
<dbReference type="InterPro" id="IPR006439">
    <property type="entry name" value="HAD-SF_hydro_IA"/>
</dbReference>
<dbReference type="STRING" id="263475.AMD00_21440"/>
<dbReference type="CDD" id="cd04305">
    <property type="entry name" value="HAD_Neu5Ac-Pase_like"/>
    <property type="match status" value="1"/>
</dbReference>
<dbReference type="SFLD" id="SFLDG01129">
    <property type="entry name" value="C1.5:_HAD__Beta-PGM__Phosphata"/>
    <property type="match status" value="1"/>
</dbReference>
<dbReference type="InterPro" id="IPR041492">
    <property type="entry name" value="HAD_2"/>
</dbReference>
<dbReference type="Gene3D" id="3.40.50.1000">
    <property type="entry name" value="HAD superfamily/HAD-like"/>
    <property type="match status" value="1"/>
</dbReference>
<dbReference type="Gene3D" id="1.10.150.240">
    <property type="entry name" value="Putative phosphatase, domain 2"/>
    <property type="match status" value="1"/>
</dbReference>
<dbReference type="Proteomes" id="UP000036867">
    <property type="component" value="Unassembled WGS sequence"/>
</dbReference>
<dbReference type="GeneID" id="301138666"/>
<dbReference type="SUPFAM" id="SSF56784">
    <property type="entry name" value="HAD-like"/>
    <property type="match status" value="1"/>
</dbReference>
<dbReference type="SFLD" id="SFLDS00003">
    <property type="entry name" value="Haloacid_Dehalogenase"/>
    <property type="match status" value="1"/>
</dbReference>
<dbReference type="SFLD" id="SFLDG01135">
    <property type="entry name" value="C1.5.6:_HAD__Beta-PGM__Phospha"/>
    <property type="match status" value="1"/>
</dbReference>
<dbReference type="NCBIfam" id="TIGR01549">
    <property type="entry name" value="HAD-SF-IA-v1"/>
    <property type="match status" value="1"/>
</dbReference>
<dbReference type="InterPro" id="IPR011951">
    <property type="entry name" value="HAD-SF_hydro_IA_YjjG/PynA"/>
</dbReference>
<dbReference type="PANTHER" id="PTHR47478">
    <property type="match status" value="1"/>
</dbReference>
<dbReference type="Pfam" id="PF13419">
    <property type="entry name" value="HAD_2"/>
    <property type="match status" value="1"/>
</dbReference>
<comment type="caution">
    <text evidence="1">The sequence shown here is derived from an EMBL/GenBank/DDBJ whole genome shotgun (WGS) entry which is preliminary data.</text>
</comment>
<dbReference type="GO" id="GO:0008253">
    <property type="term" value="F:5'-nucleotidase activity"/>
    <property type="evidence" value="ECO:0007669"/>
    <property type="project" value="InterPro"/>
</dbReference>
<sequence>MKKYQTLLFDVDDTLLDFGAAEKEALYLLFKDQKLPLTKEIEERYKEINQGLWSSFENGEIDRDEVVNTRFALLFKEYGKEVDGALLERNYRIHLEEGHQLIEGALELITGLQDKYNLYIVTNGVSKTQDKRLRASGLHTLFKDIFVSEDTGFQKPMKEYFDYVFARIPNLVKENTLIIGDSLSSDIKGGQLANIDTCWFNPHMKLNNTEIMPTYQIQKLDELYQILDSK</sequence>
<dbReference type="PANTHER" id="PTHR47478:SF1">
    <property type="entry name" value="PYRIMIDINE 5'-NUCLEOTIDASE YJJG"/>
    <property type="match status" value="1"/>
</dbReference>
<keyword evidence="2" id="KW-1185">Reference proteome</keyword>
<dbReference type="InterPro" id="IPR023214">
    <property type="entry name" value="HAD_sf"/>
</dbReference>
<protein>
    <submittedName>
        <fullName evidence="1">HAD family hydrolase</fullName>
    </submittedName>
</protein>
<dbReference type="EMBL" id="LILB01000009">
    <property type="protein sequence ID" value="KOO47237.1"/>
    <property type="molecule type" value="Genomic_DNA"/>
</dbReference>
<dbReference type="OrthoDB" id="9802350at2"/>
<accession>A0A0M0L8N9</accession>
<dbReference type="AlphaFoldDB" id="A0A0M0L8N9"/>
<name>A0A0M0L8N9_9BACL</name>
<reference evidence="2" key="1">
    <citation type="submission" date="2015-08" db="EMBL/GenBank/DDBJ databases">
        <title>Fjat-10028 dsm 16317.</title>
        <authorList>
            <person name="Liu B."/>
            <person name="Wang J."/>
            <person name="Zhu Y."/>
            <person name="Liu G."/>
            <person name="Chen Q."/>
            <person name="Chen Z."/>
            <person name="Lan J."/>
            <person name="Che J."/>
            <person name="Ge C."/>
            <person name="Shi H."/>
            <person name="Pan Z."/>
            <person name="Liu X."/>
        </authorList>
    </citation>
    <scope>NUCLEOTIDE SEQUENCE [LARGE SCALE GENOMIC DNA]</scope>
    <source>
        <strain evidence="2">DSM 16317</strain>
    </source>
</reference>
<organism evidence="1 2">
    <name type="scientific">Viridibacillus arvi</name>
    <dbReference type="NCBI Taxonomy" id="263475"/>
    <lineage>
        <taxon>Bacteria</taxon>
        <taxon>Bacillati</taxon>
        <taxon>Bacillota</taxon>
        <taxon>Bacilli</taxon>
        <taxon>Bacillales</taxon>
        <taxon>Caryophanaceae</taxon>
        <taxon>Viridibacillus</taxon>
    </lineage>
</organism>
<dbReference type="NCBIfam" id="TIGR02254">
    <property type="entry name" value="YjjG_YfnB"/>
    <property type="match status" value="1"/>
</dbReference>
<dbReference type="InterPro" id="IPR052550">
    <property type="entry name" value="Pyrimidine_5'-ntase_YjjG"/>
</dbReference>
<dbReference type="InterPro" id="IPR023198">
    <property type="entry name" value="PGP-like_dom2"/>
</dbReference>
<dbReference type="InterPro" id="IPR036412">
    <property type="entry name" value="HAD-like_sf"/>
</dbReference>
<gene>
    <name evidence="1" type="ORF">AMD00_21440</name>
</gene>
<proteinExistence type="predicted"/>
<dbReference type="RefSeq" id="WP_053419043.1">
    <property type="nucleotide sequence ID" value="NZ_JBHVOT010000003.1"/>
</dbReference>
<evidence type="ECO:0000313" key="1">
    <source>
        <dbReference type="EMBL" id="KOO47237.1"/>
    </source>
</evidence>
<keyword evidence="1" id="KW-0378">Hydrolase</keyword>